<dbReference type="Pfam" id="PF01547">
    <property type="entry name" value="SBP_bac_1"/>
    <property type="match status" value="1"/>
</dbReference>
<dbReference type="InterPro" id="IPR050490">
    <property type="entry name" value="Bact_solute-bd_prot1"/>
</dbReference>
<protein>
    <submittedName>
        <fullName evidence="3">ABC-type glycerol-3-phosphate transport system substrate-binding protein</fullName>
    </submittedName>
</protein>
<dbReference type="RefSeq" id="WP_116060109.1">
    <property type="nucleotide sequence ID" value="NZ_QRDZ01000005.1"/>
</dbReference>
<dbReference type="InterPro" id="IPR006059">
    <property type="entry name" value="SBP"/>
</dbReference>
<dbReference type="Proteomes" id="UP000256977">
    <property type="component" value="Unassembled WGS sequence"/>
</dbReference>
<evidence type="ECO:0000313" key="3">
    <source>
        <dbReference type="EMBL" id="RED85098.1"/>
    </source>
</evidence>
<comment type="caution">
    <text evidence="3">The sequence shown here is derived from an EMBL/GenBank/DDBJ whole genome shotgun (WGS) entry which is preliminary data.</text>
</comment>
<feature type="region of interest" description="Disordered" evidence="1">
    <location>
        <begin position="25"/>
        <end position="56"/>
    </location>
</feature>
<dbReference type="PANTHER" id="PTHR43649">
    <property type="entry name" value="ARABINOSE-BINDING PROTEIN-RELATED"/>
    <property type="match status" value="1"/>
</dbReference>
<feature type="signal peptide" evidence="2">
    <location>
        <begin position="1"/>
        <end position="21"/>
    </location>
</feature>
<reference evidence="3 4" key="1">
    <citation type="submission" date="2018-07" db="EMBL/GenBank/DDBJ databases">
        <title>Genomic Encyclopedia of Type Strains, Phase III (KMG-III): the genomes of soil and plant-associated and newly described type strains.</title>
        <authorList>
            <person name="Whitman W."/>
        </authorList>
    </citation>
    <scope>NUCLEOTIDE SEQUENCE [LARGE SCALE GENOMIC DNA]</scope>
    <source>
        <strain evidence="3 4">CECT 7287</strain>
    </source>
</reference>
<proteinExistence type="predicted"/>
<feature type="chain" id="PRO_5038972611" evidence="2">
    <location>
        <begin position="22"/>
        <end position="459"/>
    </location>
</feature>
<accession>A0A3D9KGW7</accession>
<dbReference type="PROSITE" id="PS51257">
    <property type="entry name" value="PROKAR_LIPOPROTEIN"/>
    <property type="match status" value="1"/>
</dbReference>
<gene>
    <name evidence="3" type="ORF">DFP98_105103</name>
</gene>
<dbReference type="SUPFAM" id="SSF53850">
    <property type="entry name" value="Periplasmic binding protein-like II"/>
    <property type="match status" value="1"/>
</dbReference>
<keyword evidence="4" id="KW-1185">Reference proteome</keyword>
<name>A0A3D9KGW7_9BACL</name>
<dbReference type="Gene3D" id="3.40.190.10">
    <property type="entry name" value="Periplasmic binding protein-like II"/>
    <property type="match status" value="1"/>
</dbReference>
<dbReference type="OrthoDB" id="9782846at2"/>
<sequence length="459" mass="50211">MTKRKAVSVMLAAMLAISVISGCGGSKSNNAAKESSSPSGSPSTSPSPSSAKKDPVTLTLWVTSREKDDIGEQLEKEFLDKNPHITLNKVVKEGDAGNVFYQAVAAGNAPDLVDVSFTMMNKYMKAGILEPLNPYLDQWDEWSNYTQEYVDMFTKDGNVLGLPYSVAPMLFGYNKALFAKAGITDLPKTWEDAIEIAKKINDPTSQVAGYATLSAEWTEWFFQYYAWQAGGDLTKMNPDGTIELTFTDPAVIQAAEFYKKLRSAKVMQSDLTLKFNDLIEKFAQGKIGMMPFAGDWVTKAVSLGMKPEDIGLMLPPAGPSGSRATAIAGSASVINAKTSQEKKDAAWEYIKFYNSKQVKTRILEDKASKGGGNPVVSVRGDIKITDYFKFPEEYTAVLDEVKTAGRLEFYGKAEFGIYVDRAVQKILTDPNADPAKEFEAAQKLATSEALDSFNSKAKE</sequence>
<organism evidence="3 4">
    <name type="scientific">Cohnella phaseoli</name>
    <dbReference type="NCBI Taxonomy" id="456490"/>
    <lineage>
        <taxon>Bacteria</taxon>
        <taxon>Bacillati</taxon>
        <taxon>Bacillota</taxon>
        <taxon>Bacilli</taxon>
        <taxon>Bacillales</taxon>
        <taxon>Paenibacillaceae</taxon>
        <taxon>Cohnella</taxon>
    </lineage>
</organism>
<dbReference type="EMBL" id="QRDZ01000005">
    <property type="protein sequence ID" value="RED85098.1"/>
    <property type="molecule type" value="Genomic_DNA"/>
</dbReference>
<evidence type="ECO:0000313" key="4">
    <source>
        <dbReference type="Proteomes" id="UP000256977"/>
    </source>
</evidence>
<dbReference type="AlphaFoldDB" id="A0A3D9KGW7"/>
<keyword evidence="2" id="KW-0732">Signal</keyword>
<feature type="compositionally biased region" description="Low complexity" evidence="1">
    <location>
        <begin position="26"/>
        <end position="50"/>
    </location>
</feature>
<evidence type="ECO:0000256" key="1">
    <source>
        <dbReference type="SAM" id="MobiDB-lite"/>
    </source>
</evidence>
<dbReference type="PANTHER" id="PTHR43649:SF30">
    <property type="entry name" value="ABC TRANSPORTER SUBSTRATE-BINDING PROTEIN"/>
    <property type="match status" value="1"/>
</dbReference>
<evidence type="ECO:0000256" key="2">
    <source>
        <dbReference type="SAM" id="SignalP"/>
    </source>
</evidence>